<feature type="compositionally biased region" description="Pro residues" evidence="1">
    <location>
        <begin position="24"/>
        <end position="36"/>
    </location>
</feature>
<feature type="compositionally biased region" description="Low complexity" evidence="1">
    <location>
        <begin position="38"/>
        <end position="49"/>
    </location>
</feature>
<accession>A0A6G4U831</accession>
<evidence type="ECO:0000313" key="3">
    <source>
        <dbReference type="Proteomes" id="UP000481583"/>
    </source>
</evidence>
<dbReference type="Pfam" id="PF01391">
    <property type="entry name" value="Collagen"/>
    <property type="match status" value="1"/>
</dbReference>
<dbReference type="Proteomes" id="UP000481583">
    <property type="component" value="Unassembled WGS sequence"/>
</dbReference>
<dbReference type="InterPro" id="IPR008160">
    <property type="entry name" value="Collagen"/>
</dbReference>
<proteinExistence type="predicted"/>
<feature type="region of interest" description="Disordered" evidence="1">
    <location>
        <begin position="1"/>
        <end position="63"/>
    </location>
</feature>
<organism evidence="2 3">
    <name type="scientific">Streptomyces coryli</name>
    <dbReference type="NCBI Taxonomy" id="1128680"/>
    <lineage>
        <taxon>Bacteria</taxon>
        <taxon>Bacillati</taxon>
        <taxon>Actinomycetota</taxon>
        <taxon>Actinomycetes</taxon>
        <taxon>Kitasatosporales</taxon>
        <taxon>Streptomycetaceae</taxon>
        <taxon>Streptomyces</taxon>
    </lineage>
</organism>
<comment type="caution">
    <text evidence="2">The sequence shown here is derived from an EMBL/GenBank/DDBJ whole genome shotgun (WGS) entry which is preliminary data.</text>
</comment>
<keyword evidence="3" id="KW-1185">Reference proteome</keyword>
<feature type="compositionally biased region" description="Low complexity" evidence="1">
    <location>
        <begin position="112"/>
        <end position="128"/>
    </location>
</feature>
<dbReference type="AlphaFoldDB" id="A0A6G4U831"/>
<gene>
    <name evidence="2" type="ORF">G5C51_28690</name>
</gene>
<name>A0A6G4U831_9ACTN</name>
<evidence type="ECO:0000256" key="1">
    <source>
        <dbReference type="SAM" id="MobiDB-lite"/>
    </source>
</evidence>
<reference evidence="2 3" key="1">
    <citation type="submission" date="2020-02" db="EMBL/GenBank/DDBJ databases">
        <title>Whole-genome analyses of novel actinobacteria.</title>
        <authorList>
            <person name="Sahin N."/>
        </authorList>
    </citation>
    <scope>NUCLEOTIDE SEQUENCE [LARGE SCALE GENOMIC DNA]</scope>
    <source>
        <strain evidence="2 3">A7024</strain>
    </source>
</reference>
<evidence type="ECO:0000313" key="2">
    <source>
        <dbReference type="EMBL" id="NGN67866.1"/>
    </source>
</evidence>
<feature type="region of interest" description="Disordered" evidence="1">
    <location>
        <begin position="101"/>
        <end position="128"/>
    </location>
</feature>
<keyword evidence="2" id="KW-0176">Collagen</keyword>
<feature type="compositionally biased region" description="Low complexity" evidence="1">
    <location>
        <begin position="1"/>
        <end position="11"/>
    </location>
</feature>
<sequence length="128" mass="11250">GPACAPGTAGAPGPPCAPGTAGAPGPPCAPGAPGPPGAAGALGPAGAPGAPKPPAMGRSRPAGGVWPVGGAGLRLSGPVVAGAASADPGAASGRARLRTSCAHGVPPARGSALPAARGSADAGAAPSR</sequence>
<protein>
    <submittedName>
        <fullName evidence="2">Collagen-like repeat preface domain-containing protein</fullName>
    </submittedName>
</protein>
<dbReference type="EMBL" id="JAAKZV010000168">
    <property type="protein sequence ID" value="NGN67866.1"/>
    <property type="molecule type" value="Genomic_DNA"/>
</dbReference>
<feature type="non-terminal residue" evidence="2">
    <location>
        <position position="1"/>
    </location>
</feature>